<organism evidence="1 2">
    <name type="scientific">Phytophthora nicotianae P10297</name>
    <dbReference type="NCBI Taxonomy" id="1317064"/>
    <lineage>
        <taxon>Eukaryota</taxon>
        <taxon>Sar</taxon>
        <taxon>Stramenopiles</taxon>
        <taxon>Oomycota</taxon>
        <taxon>Peronosporomycetes</taxon>
        <taxon>Peronosporales</taxon>
        <taxon>Peronosporaceae</taxon>
        <taxon>Phytophthora</taxon>
    </lineage>
</organism>
<proteinExistence type="predicted"/>
<evidence type="ECO:0000313" key="1">
    <source>
        <dbReference type="EMBL" id="ETP41873.1"/>
    </source>
</evidence>
<dbReference type="Proteomes" id="UP000018948">
    <property type="component" value="Unassembled WGS sequence"/>
</dbReference>
<dbReference type="AlphaFoldDB" id="W2Z3M6"/>
<evidence type="ECO:0000313" key="2">
    <source>
        <dbReference type="Proteomes" id="UP000018948"/>
    </source>
</evidence>
<dbReference type="EMBL" id="ANIY01002310">
    <property type="protein sequence ID" value="ETP41873.1"/>
    <property type="molecule type" value="Genomic_DNA"/>
</dbReference>
<comment type="caution">
    <text evidence="1">The sequence shown here is derived from an EMBL/GenBank/DDBJ whole genome shotgun (WGS) entry which is preliminary data.</text>
</comment>
<accession>W2Z3M6</accession>
<sequence>MVLPRTTYDAPSRSRIAHMAELSSRCSKMLSNDAAILAPVCIPGNDSISNVRLQSMTSSVQV</sequence>
<name>W2Z3M6_PHYNI</name>
<gene>
    <name evidence="1" type="ORF">F442_11147</name>
</gene>
<protein>
    <submittedName>
        <fullName evidence="1">Uncharacterized protein</fullName>
    </submittedName>
</protein>
<reference evidence="1 2" key="1">
    <citation type="submission" date="2013-11" db="EMBL/GenBank/DDBJ databases">
        <title>The Genome Sequence of Phytophthora parasitica P10297.</title>
        <authorList>
            <consortium name="The Broad Institute Genomics Platform"/>
            <person name="Russ C."/>
            <person name="Tyler B."/>
            <person name="Panabieres F."/>
            <person name="Shan W."/>
            <person name="Tripathy S."/>
            <person name="Grunwald N."/>
            <person name="Machado M."/>
            <person name="Johnson C.S."/>
            <person name="Walker B."/>
            <person name="Young S.K."/>
            <person name="Zeng Q."/>
            <person name="Gargeya S."/>
            <person name="Fitzgerald M."/>
            <person name="Haas B."/>
            <person name="Abouelleil A."/>
            <person name="Allen A.W."/>
            <person name="Alvarado L."/>
            <person name="Arachchi H.M."/>
            <person name="Berlin A.M."/>
            <person name="Chapman S.B."/>
            <person name="Gainer-Dewar J."/>
            <person name="Goldberg J."/>
            <person name="Griggs A."/>
            <person name="Gujja S."/>
            <person name="Hansen M."/>
            <person name="Howarth C."/>
            <person name="Imamovic A."/>
            <person name="Ireland A."/>
            <person name="Larimer J."/>
            <person name="McCowan C."/>
            <person name="Murphy C."/>
            <person name="Pearson M."/>
            <person name="Poon T.W."/>
            <person name="Priest M."/>
            <person name="Roberts A."/>
            <person name="Saif S."/>
            <person name="Shea T."/>
            <person name="Sisk P."/>
            <person name="Sykes S."/>
            <person name="Wortman J."/>
            <person name="Nusbaum C."/>
            <person name="Birren B."/>
        </authorList>
    </citation>
    <scope>NUCLEOTIDE SEQUENCE [LARGE SCALE GENOMIC DNA]</scope>
    <source>
        <strain evidence="1 2">P10297</strain>
    </source>
</reference>